<dbReference type="Proteomes" id="UP000003843">
    <property type="component" value="Unassembled WGS sequence"/>
</dbReference>
<reference evidence="2 3" key="1">
    <citation type="submission" date="2009-10" db="EMBL/GenBank/DDBJ databases">
        <authorList>
            <person name="Weinstock G."/>
            <person name="Sodergren E."/>
            <person name="Clifton S."/>
            <person name="Fulton L."/>
            <person name="Fulton B."/>
            <person name="Courtney L."/>
            <person name="Fronick C."/>
            <person name="Harrison M."/>
            <person name="Strong C."/>
            <person name="Farmer C."/>
            <person name="Delahaunty K."/>
            <person name="Markovic C."/>
            <person name="Hall O."/>
            <person name="Minx P."/>
            <person name="Tomlinson C."/>
            <person name="Mitreva M."/>
            <person name="Nelson J."/>
            <person name="Hou S."/>
            <person name="Wollam A."/>
            <person name="Pepin K.H."/>
            <person name="Johnson M."/>
            <person name="Bhonagiri V."/>
            <person name="Nash W.E."/>
            <person name="Warren W."/>
            <person name="Chinwalla A."/>
            <person name="Mardis E.R."/>
            <person name="Wilson R.K."/>
        </authorList>
    </citation>
    <scope>NUCLEOTIDE SEQUENCE [LARGE SCALE GENOMIC DNA]</scope>
    <source>
        <strain evidence="2 3">ATCC 23970</strain>
    </source>
</reference>
<dbReference type="EMBL" id="ACEQ02000011">
    <property type="protein sequence ID" value="EEZ75856.1"/>
    <property type="molecule type" value="Genomic_DNA"/>
</dbReference>
<keyword evidence="1" id="KW-0812">Transmembrane</keyword>
<gene>
    <name evidence="2" type="ORF">NEILACOT_04108</name>
</gene>
<protein>
    <submittedName>
        <fullName evidence="2">Uncharacterized protein</fullName>
    </submittedName>
</protein>
<organism evidence="2 3">
    <name type="scientific">Neisseria lactamica ATCC 23970</name>
    <dbReference type="NCBI Taxonomy" id="546265"/>
    <lineage>
        <taxon>Bacteria</taxon>
        <taxon>Pseudomonadati</taxon>
        <taxon>Pseudomonadota</taxon>
        <taxon>Betaproteobacteria</taxon>
        <taxon>Neisseriales</taxon>
        <taxon>Neisseriaceae</taxon>
        <taxon>Neisseria</taxon>
    </lineage>
</organism>
<name>D0W9A0_NEILA</name>
<evidence type="ECO:0000256" key="1">
    <source>
        <dbReference type="SAM" id="Phobius"/>
    </source>
</evidence>
<comment type="caution">
    <text evidence="2">The sequence shown here is derived from an EMBL/GenBank/DDBJ whole genome shotgun (WGS) entry which is preliminary data.</text>
</comment>
<proteinExistence type="predicted"/>
<dbReference type="AlphaFoldDB" id="D0W9A0"/>
<evidence type="ECO:0000313" key="3">
    <source>
        <dbReference type="Proteomes" id="UP000003843"/>
    </source>
</evidence>
<feature type="transmembrane region" description="Helical" evidence="1">
    <location>
        <begin position="21"/>
        <end position="45"/>
    </location>
</feature>
<evidence type="ECO:0000313" key="2">
    <source>
        <dbReference type="EMBL" id="EEZ75856.1"/>
    </source>
</evidence>
<accession>D0W9A0</accession>
<keyword evidence="1" id="KW-0472">Membrane</keyword>
<keyword evidence="1" id="KW-1133">Transmembrane helix</keyword>
<sequence length="46" mass="5153">MKAGADFFQPPQISQIQRKTNYVIVFLFIPLLPLARNNGGAFLLFG</sequence>